<dbReference type="InterPro" id="IPR003961">
    <property type="entry name" value="FN3_dom"/>
</dbReference>
<name>A0ABV4TD47_9FLAO</name>
<dbReference type="Pfam" id="PF19081">
    <property type="entry name" value="Ig_7"/>
    <property type="match status" value="1"/>
</dbReference>
<organism evidence="2 3">
    <name type="scientific">Flavobacterium zubiriense</name>
    <dbReference type="NCBI Taxonomy" id="3138075"/>
    <lineage>
        <taxon>Bacteria</taxon>
        <taxon>Pseudomonadati</taxon>
        <taxon>Bacteroidota</taxon>
        <taxon>Flavobacteriia</taxon>
        <taxon>Flavobacteriales</taxon>
        <taxon>Flavobacteriaceae</taxon>
        <taxon>Flavobacterium</taxon>
    </lineage>
</organism>
<feature type="domain" description="Fibronectin type-III" evidence="1">
    <location>
        <begin position="328"/>
        <end position="427"/>
    </location>
</feature>
<dbReference type="NCBIfam" id="NF033708">
    <property type="entry name" value="T9SS_Cterm_ChiA"/>
    <property type="match status" value="1"/>
</dbReference>
<dbReference type="Proteomes" id="UP001574169">
    <property type="component" value="Unassembled WGS sequence"/>
</dbReference>
<evidence type="ECO:0000313" key="3">
    <source>
        <dbReference type="Proteomes" id="UP001574169"/>
    </source>
</evidence>
<dbReference type="InterPro" id="IPR013783">
    <property type="entry name" value="Ig-like_fold"/>
</dbReference>
<proteinExistence type="predicted"/>
<dbReference type="InterPro" id="IPR036116">
    <property type="entry name" value="FN3_sf"/>
</dbReference>
<keyword evidence="3" id="KW-1185">Reference proteome</keyword>
<evidence type="ECO:0000313" key="2">
    <source>
        <dbReference type="EMBL" id="MFA9191998.1"/>
    </source>
</evidence>
<reference evidence="2 3" key="1">
    <citation type="submission" date="2024-04" db="EMBL/GenBank/DDBJ databases">
        <title>New Clade of Flavobacterium.</title>
        <authorList>
            <person name="Matos L."/>
            <person name="Proenca D.N."/>
            <person name="Fransisco R.M."/>
            <person name="Chung A.P."/>
            <person name="Maccario L."/>
            <person name="Sorensen S.J."/>
            <person name="Morais P.V."/>
        </authorList>
    </citation>
    <scope>NUCLEOTIDE SEQUENCE [LARGE SCALE GENOMIC DNA]</scope>
    <source>
        <strain evidence="2 3">FZUC8N2.13</strain>
    </source>
</reference>
<dbReference type="CDD" id="cd00063">
    <property type="entry name" value="FN3"/>
    <property type="match status" value="1"/>
</dbReference>
<comment type="caution">
    <text evidence="2">The sequence shown here is derived from an EMBL/GenBank/DDBJ whole genome shotgun (WGS) entry which is preliminary data.</text>
</comment>
<accession>A0ABV4TD47</accession>
<evidence type="ECO:0000259" key="1">
    <source>
        <dbReference type="PROSITE" id="PS50853"/>
    </source>
</evidence>
<dbReference type="PROSITE" id="PS50853">
    <property type="entry name" value="FN3"/>
    <property type="match status" value="3"/>
</dbReference>
<dbReference type="Gene3D" id="2.60.40.10">
    <property type="entry name" value="Immunoglobulins"/>
    <property type="match status" value="4"/>
</dbReference>
<feature type="domain" description="Fibronectin type-III" evidence="1">
    <location>
        <begin position="612"/>
        <end position="706"/>
    </location>
</feature>
<protein>
    <submittedName>
        <fullName evidence="2">T9SS sorting signal type C domain-containing protein</fullName>
    </submittedName>
</protein>
<dbReference type="EMBL" id="JBCFQL010000011">
    <property type="protein sequence ID" value="MFA9191998.1"/>
    <property type="molecule type" value="Genomic_DNA"/>
</dbReference>
<dbReference type="InterPro" id="IPR044023">
    <property type="entry name" value="Ig_7"/>
</dbReference>
<dbReference type="SMART" id="SM00060">
    <property type="entry name" value="FN3"/>
    <property type="match status" value="4"/>
</dbReference>
<dbReference type="SUPFAM" id="SSF49265">
    <property type="entry name" value="Fibronectin type III"/>
    <property type="match status" value="3"/>
</dbReference>
<gene>
    <name evidence="2" type="ORF">AAGV28_11525</name>
</gene>
<sequence>MKQILLKKSFFIFIILLISTVGYSQCSITASRNTSGLSCGNSPLSTCGGVLYIGDGTNAMTLIMTSNLNLSCLGPIRLIIRNNATVDFSSGNFDLQLAAGSSIEIENGGQLGAATNCSASDLIKIGNVNVASCNGGGSGVLTSFPGLVASGGYSSINATASPSSICNSGNTTLTATASPSSGATYRWYNTQSGGTLLHTGSTYTPFLNTTTTYYVDASYTSPTYTTIRRAVTVTVNPNSVGGTASASQSICSGSTPSNISLSGYTGTIQWQVSTNNSTFTNISGANSATLTSAQMGTLTATRYYRAVVTSGNCSSSNSNTVTVTVNATPSVPSTASPYSATCSGFTAQWGYASNATNYILDIATDSGFTSIVSGYNNLSVGDVLSYVVTGLNPATTYYYRVRASGCSTSANSGTMSIATSTVAIPSIASPYSATCSGFTAQWGYSANATNYIIDVATDFSFTSIVSGYNNLSVGNVLNYAITGLNPATTYYYRVRASGCSTSANSSTMSNTTSTIAIPSTASPYSATCTGFTAQWGFSANATNYIIDVATDSGFTSIVSGYNNLSVGNVLNYAITGLNPATTYYYRVRASGCSTSANSGTMNYTTSPVPASIPVVIGASNSNCSNGLQLNWNQVTNATGYYLDISTNNSFSSFVSGYNGFNIGYQTSSFYAGGLSSGLTYYYRIRAYNSCSTTASSNVVSFSIGSVGGTVTGSTAVCSGINSTVLTLSGHTGNIVRWESSLNNFATAGITIANTTTTLTATNLTATTSYRAVVQNGSCSMLNSTIATIAVTSLSTPIASTPTNPSCKVPTGSVQLSGLPSSGTIVQTGERSENIVISGGGSQLITGLHPGTYYFAVSYGGCTSATVTVEIIAPDTNTWSGSWSNGTPTISQRLVFATHYTNANDVDVEGCSCLVTGSAEVTIKSGHTLKIENGVEVQPNAKLTFENNASLVQINDDAVNSGDIHYHRHTAPVKRFDFTYWSSPVTSLVAPQTLKKLSPNTLFDKYFSYNNGWVLEKNGVATMTKGRGYIIRAPQNFSTTVAAIDTIPVFVGEPHNGVCSFPITGNQVHLLGNPYPSALNADLFLDENELILEGTLYFWTHNTAPSTTIVGANLYNYTSNDYATYNRTGGVGTRMSSAEAAYLGGAVPTGRIAAGQGFFAPAKATGNIVFNNRMRLGTGGVLLDNSQFFKLKTSAKESANTTVREKSRIWLNLTNKQGAFKQTLVGYVSGATNDYDGGFDGVSYDGNQFVDFYSVNNATNLAIQGRALPFVKQDSIVLGYKSAIIGEFQISIDRTDGTLATQNVFLEDKVLAVLHDLKKEPYTFSTEKGIFNNRFVLRYVDKNAVVEEVIEPTLPVEEQRSKEVVASVKNSKITINSAESNLEAVVVYDSAGRLMYQKNNVANSVLVISNIISSQQVLLITIELENGTKVSRKVVYN</sequence>
<dbReference type="RefSeq" id="WP_373406963.1">
    <property type="nucleotide sequence ID" value="NZ_JBCFQL010000011.1"/>
</dbReference>
<feature type="domain" description="Fibronectin type-III" evidence="1">
    <location>
        <begin position="517"/>
        <end position="608"/>
    </location>
</feature>